<feature type="domain" description="PNPLA" evidence="5">
    <location>
        <begin position="5"/>
        <end position="173"/>
    </location>
</feature>
<reference evidence="6 7" key="1">
    <citation type="submission" date="2020-08" db="EMBL/GenBank/DDBJ databases">
        <title>Genome public.</title>
        <authorList>
            <person name="Liu C."/>
            <person name="Sun Q."/>
        </authorList>
    </citation>
    <scope>NUCLEOTIDE SEQUENCE [LARGE SCALE GENOMIC DNA]</scope>
    <source>
        <strain evidence="6 7">NSJ-71</strain>
    </source>
</reference>
<gene>
    <name evidence="6" type="ORF">H8R91_10045</name>
</gene>
<dbReference type="RefSeq" id="WP_186935980.1">
    <property type="nucleotide sequence ID" value="NZ_JACOPS010000005.1"/>
</dbReference>
<evidence type="ECO:0000256" key="2">
    <source>
        <dbReference type="ARBA" id="ARBA00022963"/>
    </source>
</evidence>
<keyword evidence="1 4" id="KW-0378">Hydrolase</keyword>
<dbReference type="PROSITE" id="PS51635">
    <property type="entry name" value="PNPLA"/>
    <property type="match status" value="1"/>
</dbReference>
<sequence length="283" mass="32523">MKIGLIVEGGAARTYYSCGVMDEMLKENIYADYVIGTSAGISNAVSYVSKQIGRNYIIGTKYLNDKRYMGTKYLLNPKKRCYFNLDFIMDEIPNKLVPFDYDTFAKFKGDVIATLTNINTGKTEYVPVSRYDRKFEILRATCALPLLFQPIIINGNEYLDGGITDSIPFKHAFDDGCDKCIVILTQARDYRKKADKTLEFSAKRYRKKPEFAKALLNRPQMYNKQLEDIKMLEEQGLIYVIAPNQSLGIGRTESNPEIIEKIYKQGESDLRKHLDKLRKFIEN</sequence>
<evidence type="ECO:0000256" key="4">
    <source>
        <dbReference type="PROSITE-ProRule" id="PRU01161"/>
    </source>
</evidence>
<dbReference type="Pfam" id="PF19890">
    <property type="entry name" value="DUF6363"/>
    <property type="match status" value="1"/>
</dbReference>
<evidence type="ECO:0000313" key="7">
    <source>
        <dbReference type="Proteomes" id="UP000636755"/>
    </source>
</evidence>
<organism evidence="6 7">
    <name type="scientific">Ruminococcus intestinalis</name>
    <dbReference type="NCBI Taxonomy" id="2763066"/>
    <lineage>
        <taxon>Bacteria</taxon>
        <taxon>Bacillati</taxon>
        <taxon>Bacillota</taxon>
        <taxon>Clostridia</taxon>
        <taxon>Eubacteriales</taxon>
        <taxon>Oscillospiraceae</taxon>
        <taxon>Ruminococcus</taxon>
    </lineage>
</organism>
<dbReference type="EMBL" id="JACOPS010000005">
    <property type="protein sequence ID" value="MBC5728850.1"/>
    <property type="molecule type" value="Genomic_DNA"/>
</dbReference>
<evidence type="ECO:0000256" key="3">
    <source>
        <dbReference type="ARBA" id="ARBA00023098"/>
    </source>
</evidence>
<evidence type="ECO:0000256" key="1">
    <source>
        <dbReference type="ARBA" id="ARBA00022801"/>
    </source>
</evidence>
<dbReference type="Pfam" id="PF01734">
    <property type="entry name" value="Patatin"/>
    <property type="match status" value="1"/>
</dbReference>
<dbReference type="Proteomes" id="UP000636755">
    <property type="component" value="Unassembled WGS sequence"/>
</dbReference>
<comment type="caution">
    <text evidence="4">Lacks conserved residue(s) required for the propagation of feature annotation.</text>
</comment>
<keyword evidence="7" id="KW-1185">Reference proteome</keyword>
<dbReference type="InterPro" id="IPR002641">
    <property type="entry name" value="PNPLA_dom"/>
</dbReference>
<dbReference type="PANTHER" id="PTHR14226">
    <property type="entry name" value="NEUROPATHY TARGET ESTERASE/SWISS CHEESE D.MELANOGASTER"/>
    <property type="match status" value="1"/>
</dbReference>
<dbReference type="InterPro" id="IPR037483">
    <property type="entry name" value="YjjU-like"/>
</dbReference>
<dbReference type="SUPFAM" id="SSF52151">
    <property type="entry name" value="FabD/lysophospholipase-like"/>
    <property type="match status" value="1"/>
</dbReference>
<feature type="active site" description="Proton acceptor" evidence="4">
    <location>
        <position position="160"/>
    </location>
</feature>
<name>A0ABR7HMX4_9FIRM</name>
<feature type="active site" description="Nucleophile" evidence="4">
    <location>
        <position position="38"/>
    </location>
</feature>
<dbReference type="InterPro" id="IPR016035">
    <property type="entry name" value="Acyl_Trfase/lysoPLipase"/>
</dbReference>
<dbReference type="InterPro" id="IPR045943">
    <property type="entry name" value="DUF6363"/>
</dbReference>
<protein>
    <submittedName>
        <fullName evidence="6">Patatin family protein</fullName>
    </submittedName>
</protein>
<evidence type="ECO:0000313" key="6">
    <source>
        <dbReference type="EMBL" id="MBC5728850.1"/>
    </source>
</evidence>
<dbReference type="InterPro" id="IPR050301">
    <property type="entry name" value="NTE"/>
</dbReference>
<keyword evidence="3 4" id="KW-0443">Lipid metabolism</keyword>
<feature type="short sequence motif" description="DGA/G" evidence="4">
    <location>
        <begin position="160"/>
        <end position="162"/>
    </location>
</feature>
<proteinExistence type="predicted"/>
<comment type="caution">
    <text evidence="6">The sequence shown here is derived from an EMBL/GenBank/DDBJ whole genome shotgun (WGS) entry which is preliminary data.</text>
</comment>
<feature type="short sequence motif" description="GXSXG" evidence="4">
    <location>
        <begin position="36"/>
        <end position="40"/>
    </location>
</feature>
<accession>A0ABR7HMX4</accession>
<dbReference type="PANTHER" id="PTHR14226:SF25">
    <property type="entry name" value="PHOSPHOESTERASE"/>
    <property type="match status" value="1"/>
</dbReference>
<keyword evidence="2 4" id="KW-0442">Lipid degradation</keyword>
<dbReference type="CDD" id="cd07208">
    <property type="entry name" value="Pat_hypo_Ecoli_yjju_like"/>
    <property type="match status" value="1"/>
</dbReference>
<evidence type="ECO:0000259" key="5">
    <source>
        <dbReference type="PROSITE" id="PS51635"/>
    </source>
</evidence>
<dbReference type="Gene3D" id="3.40.1090.10">
    <property type="entry name" value="Cytosolic phospholipase A2 catalytic domain"/>
    <property type="match status" value="2"/>
</dbReference>